<protein>
    <submittedName>
        <fullName evidence="1">Uncharacterized protein</fullName>
    </submittedName>
</protein>
<organism evidence="1 2">
    <name type="scientific">Tanacetum coccineum</name>
    <dbReference type="NCBI Taxonomy" id="301880"/>
    <lineage>
        <taxon>Eukaryota</taxon>
        <taxon>Viridiplantae</taxon>
        <taxon>Streptophyta</taxon>
        <taxon>Embryophyta</taxon>
        <taxon>Tracheophyta</taxon>
        <taxon>Spermatophyta</taxon>
        <taxon>Magnoliopsida</taxon>
        <taxon>eudicotyledons</taxon>
        <taxon>Gunneridae</taxon>
        <taxon>Pentapetalae</taxon>
        <taxon>asterids</taxon>
        <taxon>campanulids</taxon>
        <taxon>Asterales</taxon>
        <taxon>Asteraceae</taxon>
        <taxon>Asteroideae</taxon>
        <taxon>Anthemideae</taxon>
        <taxon>Anthemidinae</taxon>
        <taxon>Tanacetum</taxon>
    </lineage>
</organism>
<proteinExistence type="predicted"/>
<evidence type="ECO:0000313" key="1">
    <source>
        <dbReference type="EMBL" id="GJT69211.1"/>
    </source>
</evidence>
<keyword evidence="2" id="KW-1185">Reference proteome</keyword>
<dbReference type="EMBL" id="BQNB010017968">
    <property type="protein sequence ID" value="GJT69211.1"/>
    <property type="molecule type" value="Genomic_DNA"/>
</dbReference>
<evidence type="ECO:0000313" key="2">
    <source>
        <dbReference type="Proteomes" id="UP001151760"/>
    </source>
</evidence>
<accession>A0ABQ5G0R2</accession>
<dbReference type="Proteomes" id="UP001151760">
    <property type="component" value="Unassembled WGS sequence"/>
</dbReference>
<comment type="caution">
    <text evidence="1">The sequence shown here is derived from an EMBL/GenBank/DDBJ whole genome shotgun (WGS) entry which is preliminary data.</text>
</comment>
<reference evidence="1" key="2">
    <citation type="submission" date="2022-01" db="EMBL/GenBank/DDBJ databases">
        <authorList>
            <person name="Yamashiro T."/>
            <person name="Shiraishi A."/>
            <person name="Satake H."/>
            <person name="Nakayama K."/>
        </authorList>
    </citation>
    <scope>NUCLEOTIDE SEQUENCE</scope>
</reference>
<reference evidence="1" key="1">
    <citation type="journal article" date="2022" name="Int. J. Mol. Sci.">
        <title>Draft Genome of Tanacetum Coccineum: Genomic Comparison of Closely Related Tanacetum-Family Plants.</title>
        <authorList>
            <person name="Yamashiro T."/>
            <person name="Shiraishi A."/>
            <person name="Nakayama K."/>
            <person name="Satake H."/>
        </authorList>
    </citation>
    <scope>NUCLEOTIDE SEQUENCE</scope>
</reference>
<name>A0ABQ5G0R2_9ASTR</name>
<gene>
    <name evidence="1" type="ORF">Tco_1028497</name>
</gene>
<sequence>MRNGEDFSYVRGVLPIVYQLMAVKKNSFPEMESSGSIVVNILDICAYKRSEKIGDSSQMATSVPILEEQSK</sequence>